<dbReference type="PROSITE" id="PS50006">
    <property type="entry name" value="FHA_DOMAIN"/>
    <property type="match status" value="1"/>
</dbReference>
<name>A0A4Q0T924_9BACT</name>
<dbReference type="Pfam" id="PF07228">
    <property type="entry name" value="SpoIIE"/>
    <property type="match status" value="1"/>
</dbReference>
<evidence type="ECO:0000313" key="3">
    <source>
        <dbReference type="EMBL" id="RXH58101.1"/>
    </source>
</evidence>
<dbReference type="CDD" id="cd00060">
    <property type="entry name" value="FHA"/>
    <property type="match status" value="1"/>
</dbReference>
<keyword evidence="1" id="KW-0378">Hydrolase</keyword>
<organism evidence="3 4">
    <name type="scientific">Granulicella sibirica</name>
    <dbReference type="NCBI Taxonomy" id="2479048"/>
    <lineage>
        <taxon>Bacteria</taxon>
        <taxon>Pseudomonadati</taxon>
        <taxon>Acidobacteriota</taxon>
        <taxon>Terriglobia</taxon>
        <taxon>Terriglobales</taxon>
        <taxon>Acidobacteriaceae</taxon>
        <taxon>Granulicella</taxon>
    </lineage>
</organism>
<reference evidence="4" key="2">
    <citation type="submission" date="2019-02" db="EMBL/GenBank/DDBJ databases">
        <title>Granulicella sibirica sp. nov., a psychrotolerant acidobacterium isolated from an organic soil layer in forested tundra, West Siberia.</title>
        <authorList>
            <person name="Oshkin I.Y."/>
            <person name="Kulichevskaya I.S."/>
            <person name="Rijpstra W.I.C."/>
            <person name="Sinninghe Damste J.S."/>
            <person name="Rakitin A.L."/>
            <person name="Ravin N.V."/>
            <person name="Dedysh S.N."/>
        </authorList>
    </citation>
    <scope>NUCLEOTIDE SEQUENCE [LARGE SCALE GENOMIC DNA]</scope>
    <source>
        <strain evidence="4">AF10</strain>
    </source>
</reference>
<sequence length="562" mass="61417">MPESTAPLNAHLEVVFPDRPTQVVPISDLPFFIGRGKENGNTLSLDDMRVSRNCMVIREDAAGLLLEDRGQRDGIFVNGEPVRAWLLSDGDRIRPGTDDGYQLVFHLSPEATAHEEAETKLRSILGSMGSGTVGELDGLKLLLELTSLVHSQLPLESVLASMLDNAILITHADRGMLLEPDAAGVLQVKIARGRDRESLRPESVHPSRSVLGSAIELQTAVVNEDLNLAEMNLQSAQSVVLQLLRSSVVIPLYCMPRQKAERSGETPLKQLLGAVYLDSRRTATFSALDRRILDALGAQAGSILDNARLIERERERQRLEQELSLARVIQQALVPQGLQDHPPYSISGLYRPCDEVGGDYYDVFPTPDGRLALLMADVAGKGLGAALVTTMLQGALSGMTLGIDPVKVFNHLNQFLCDRASVGRCATMFLGLVDKAGGLEFVSAGHPSPLLMRRGVVSELYSTGSLPIGLFREESYVSMRMQLEPGDTILLYTDGVTEAEDKERNLFQDARLKEVFRQQEELPLKDVQDGVLQAVEIFTEGASQSDDVTLLLVRYRGSGDGQ</sequence>
<evidence type="ECO:0000256" key="1">
    <source>
        <dbReference type="ARBA" id="ARBA00022801"/>
    </source>
</evidence>
<dbReference type="InterPro" id="IPR008984">
    <property type="entry name" value="SMAD_FHA_dom_sf"/>
</dbReference>
<accession>A0A4Q0T924</accession>
<feature type="domain" description="FHA" evidence="2">
    <location>
        <begin position="31"/>
        <end position="82"/>
    </location>
</feature>
<dbReference type="PANTHER" id="PTHR43156:SF2">
    <property type="entry name" value="STAGE II SPORULATION PROTEIN E"/>
    <property type="match status" value="1"/>
</dbReference>
<dbReference type="Pfam" id="PF00498">
    <property type="entry name" value="FHA"/>
    <property type="match status" value="1"/>
</dbReference>
<dbReference type="InterPro" id="IPR036457">
    <property type="entry name" value="PPM-type-like_dom_sf"/>
</dbReference>
<dbReference type="GO" id="GO:0016791">
    <property type="term" value="F:phosphatase activity"/>
    <property type="evidence" value="ECO:0007669"/>
    <property type="project" value="TreeGrafter"/>
</dbReference>
<proteinExistence type="predicted"/>
<comment type="caution">
    <text evidence="3">The sequence shown here is derived from an EMBL/GenBank/DDBJ whole genome shotgun (WGS) entry which is preliminary data.</text>
</comment>
<protein>
    <submittedName>
        <fullName evidence="3">Serine phosphatase RsbU, regulator of sigma subunit</fullName>
    </submittedName>
</protein>
<gene>
    <name evidence="3" type="ORF">GRAN_1411</name>
</gene>
<reference evidence="3 4" key="1">
    <citation type="submission" date="2018-11" db="EMBL/GenBank/DDBJ databases">
        <authorList>
            <person name="Mardanov A.V."/>
            <person name="Ravin N.V."/>
            <person name="Dedysh S.N."/>
        </authorList>
    </citation>
    <scope>NUCLEOTIDE SEQUENCE [LARGE SCALE GENOMIC DNA]</scope>
    <source>
        <strain evidence="3 4">AF10</strain>
    </source>
</reference>
<dbReference type="SUPFAM" id="SSF55781">
    <property type="entry name" value="GAF domain-like"/>
    <property type="match status" value="1"/>
</dbReference>
<dbReference type="PANTHER" id="PTHR43156">
    <property type="entry name" value="STAGE II SPORULATION PROTEIN E-RELATED"/>
    <property type="match status" value="1"/>
</dbReference>
<dbReference type="SUPFAM" id="SSF81606">
    <property type="entry name" value="PP2C-like"/>
    <property type="match status" value="1"/>
</dbReference>
<dbReference type="SMART" id="SM00065">
    <property type="entry name" value="GAF"/>
    <property type="match status" value="1"/>
</dbReference>
<dbReference type="InterPro" id="IPR052016">
    <property type="entry name" value="Bact_Sigma-Reg"/>
</dbReference>
<dbReference type="SMART" id="SM00331">
    <property type="entry name" value="PP2C_SIG"/>
    <property type="match status" value="1"/>
</dbReference>
<dbReference type="InterPro" id="IPR001932">
    <property type="entry name" value="PPM-type_phosphatase-like_dom"/>
</dbReference>
<dbReference type="RefSeq" id="WP_128912159.1">
    <property type="nucleotide sequence ID" value="NZ_RDSM01000001.1"/>
</dbReference>
<keyword evidence="4" id="KW-1185">Reference proteome</keyword>
<dbReference type="InterPro" id="IPR029016">
    <property type="entry name" value="GAF-like_dom_sf"/>
</dbReference>
<dbReference type="InterPro" id="IPR000253">
    <property type="entry name" value="FHA_dom"/>
</dbReference>
<dbReference type="InterPro" id="IPR003018">
    <property type="entry name" value="GAF"/>
</dbReference>
<dbReference type="EMBL" id="RDSM01000001">
    <property type="protein sequence ID" value="RXH58101.1"/>
    <property type="molecule type" value="Genomic_DNA"/>
</dbReference>
<dbReference type="Pfam" id="PF01590">
    <property type="entry name" value="GAF"/>
    <property type="match status" value="1"/>
</dbReference>
<dbReference type="Gene3D" id="3.30.450.40">
    <property type="match status" value="1"/>
</dbReference>
<dbReference type="AlphaFoldDB" id="A0A4Q0T924"/>
<dbReference type="Gene3D" id="3.60.40.10">
    <property type="entry name" value="PPM-type phosphatase domain"/>
    <property type="match status" value="1"/>
</dbReference>
<evidence type="ECO:0000259" key="2">
    <source>
        <dbReference type="PROSITE" id="PS50006"/>
    </source>
</evidence>
<dbReference type="Gene3D" id="2.60.200.20">
    <property type="match status" value="1"/>
</dbReference>
<dbReference type="OrthoDB" id="107728at2"/>
<dbReference type="Proteomes" id="UP000289437">
    <property type="component" value="Unassembled WGS sequence"/>
</dbReference>
<dbReference type="SUPFAM" id="SSF49879">
    <property type="entry name" value="SMAD/FHA domain"/>
    <property type="match status" value="1"/>
</dbReference>
<evidence type="ECO:0000313" key="4">
    <source>
        <dbReference type="Proteomes" id="UP000289437"/>
    </source>
</evidence>